<feature type="chain" id="PRO_5009518629" evidence="1">
    <location>
        <begin position="20"/>
        <end position="168"/>
    </location>
</feature>
<reference evidence="2 3" key="1">
    <citation type="journal article" date="2016" name="Nat. Commun.">
        <title>Thousands of microbial genomes shed light on interconnected biogeochemical processes in an aquifer system.</title>
        <authorList>
            <person name="Anantharaman K."/>
            <person name="Brown C.T."/>
            <person name="Hug L.A."/>
            <person name="Sharon I."/>
            <person name="Castelle C.J."/>
            <person name="Probst A.J."/>
            <person name="Thomas B.C."/>
            <person name="Singh A."/>
            <person name="Wilkins M.J."/>
            <person name="Karaoz U."/>
            <person name="Brodie E.L."/>
            <person name="Williams K.H."/>
            <person name="Hubbard S.S."/>
            <person name="Banfield J.F."/>
        </authorList>
    </citation>
    <scope>NUCLEOTIDE SEQUENCE [LARGE SCALE GENOMIC DNA]</scope>
</reference>
<dbReference type="Proteomes" id="UP000179237">
    <property type="component" value="Unassembled WGS sequence"/>
</dbReference>
<name>A0A1F5FU20_9BACT</name>
<organism evidence="2 3">
    <name type="scientific">Candidatus Collierbacteria bacterium RIFOXYD1_FULL_40_9</name>
    <dbReference type="NCBI Taxonomy" id="1817731"/>
    <lineage>
        <taxon>Bacteria</taxon>
        <taxon>Candidatus Collieribacteriota</taxon>
    </lineage>
</organism>
<dbReference type="EMBL" id="MFAQ01000028">
    <property type="protein sequence ID" value="OGD83100.1"/>
    <property type="molecule type" value="Genomic_DNA"/>
</dbReference>
<comment type="caution">
    <text evidence="2">The sequence shown here is derived from an EMBL/GenBank/DDBJ whole genome shotgun (WGS) entry which is preliminary data.</text>
</comment>
<evidence type="ECO:0000313" key="2">
    <source>
        <dbReference type="EMBL" id="OGD83100.1"/>
    </source>
</evidence>
<sequence length="168" mass="18440">MKKLFLVIFSLLIAGCARSESIGKESTPTPVLDYNSAIQTLTINQLQDLCQDYLAPLGYPKFSAETIAADVTQNPGIIQAYIYPTFSVEGKPNTTVHFGPETDIPTAYRIIGTKVYLLVGVDRVNTTNIILKQNNGVIGYLAQFELSFDLKGDHQSIMPIGCLPIKNQ</sequence>
<accession>A0A1F5FU20</accession>
<dbReference type="AlphaFoldDB" id="A0A1F5FU20"/>
<evidence type="ECO:0000256" key="1">
    <source>
        <dbReference type="SAM" id="SignalP"/>
    </source>
</evidence>
<dbReference type="PROSITE" id="PS51257">
    <property type="entry name" value="PROKAR_LIPOPROTEIN"/>
    <property type="match status" value="1"/>
</dbReference>
<keyword evidence="1" id="KW-0732">Signal</keyword>
<proteinExistence type="predicted"/>
<protein>
    <submittedName>
        <fullName evidence="2">Uncharacterized protein</fullName>
    </submittedName>
</protein>
<evidence type="ECO:0000313" key="3">
    <source>
        <dbReference type="Proteomes" id="UP000179237"/>
    </source>
</evidence>
<feature type="signal peptide" evidence="1">
    <location>
        <begin position="1"/>
        <end position="19"/>
    </location>
</feature>
<gene>
    <name evidence="2" type="ORF">A2572_02845</name>
</gene>